<dbReference type="Pfam" id="PF12587">
    <property type="entry name" value="DUF3761"/>
    <property type="match status" value="1"/>
</dbReference>
<dbReference type="EMBL" id="CP042807">
    <property type="protein sequence ID" value="QEE24202.1"/>
    <property type="molecule type" value="Genomic_DNA"/>
</dbReference>
<protein>
    <submittedName>
        <fullName evidence="3">DUF3761 domain-containing protein</fullName>
    </submittedName>
</protein>
<dbReference type="KEGG" id="rgl:CS053_06575"/>
<dbReference type="AlphaFoldDB" id="A0A5B9DWC6"/>
<evidence type="ECO:0000313" key="4">
    <source>
        <dbReference type="Proteomes" id="UP000321807"/>
    </source>
</evidence>
<evidence type="ECO:0000256" key="2">
    <source>
        <dbReference type="SAM" id="SignalP"/>
    </source>
</evidence>
<feature type="chain" id="PRO_5023149713" evidence="2">
    <location>
        <begin position="23"/>
        <end position="161"/>
    </location>
</feature>
<dbReference type="RefSeq" id="WP_147626837.1">
    <property type="nucleotide sequence ID" value="NZ_CP042807.1"/>
</dbReference>
<evidence type="ECO:0000256" key="1">
    <source>
        <dbReference type="SAM" id="MobiDB-lite"/>
    </source>
</evidence>
<feature type="compositionally biased region" description="Low complexity" evidence="1">
    <location>
        <begin position="77"/>
        <end position="105"/>
    </location>
</feature>
<dbReference type="Proteomes" id="UP000321807">
    <property type="component" value="Chromosome"/>
</dbReference>
<keyword evidence="2" id="KW-0732">Signal</keyword>
<gene>
    <name evidence="3" type="ORF">CS053_06575</name>
</gene>
<reference evidence="3 4" key="1">
    <citation type="submission" date="2019-08" db="EMBL/GenBank/DDBJ databases">
        <title>Complete genome sequence of Rhodanobacter glycinis strain T01E-68 isolated from tomato root.</title>
        <authorList>
            <person name="Weon H.-Y."/>
            <person name="Lee S.A."/>
        </authorList>
    </citation>
    <scope>NUCLEOTIDE SEQUENCE [LARGE SCALE GENOMIC DNA]</scope>
    <source>
        <strain evidence="3 4">T01E-68</strain>
    </source>
</reference>
<feature type="region of interest" description="Disordered" evidence="1">
    <location>
        <begin position="71"/>
        <end position="105"/>
    </location>
</feature>
<dbReference type="InterPro" id="IPR022236">
    <property type="entry name" value="DUF3761"/>
</dbReference>
<sequence>MKASIVFAMAFGCLLAMPAVQAQQASAPAGSTGQCKDGSYTSIAKKRSSCRGHKGVKEWYAASSKAKAKASKKATKAEAAAPAAAPATAAAAAPKKSMGWTKPAATAAPGGGAGMVWVNDSSKVYHCQGDKWYGKTKHGEYMSEAAAKAKGDHAEHGKACS</sequence>
<name>A0A5B9DWC6_9GAMM</name>
<feature type="signal peptide" evidence="2">
    <location>
        <begin position="1"/>
        <end position="22"/>
    </location>
</feature>
<evidence type="ECO:0000313" key="3">
    <source>
        <dbReference type="EMBL" id="QEE24202.1"/>
    </source>
</evidence>
<proteinExistence type="predicted"/>
<organism evidence="3 4">
    <name type="scientific">Rhodanobacter glycinis</name>
    <dbReference type="NCBI Taxonomy" id="582702"/>
    <lineage>
        <taxon>Bacteria</taxon>
        <taxon>Pseudomonadati</taxon>
        <taxon>Pseudomonadota</taxon>
        <taxon>Gammaproteobacteria</taxon>
        <taxon>Lysobacterales</taxon>
        <taxon>Rhodanobacteraceae</taxon>
        <taxon>Rhodanobacter</taxon>
    </lineage>
</organism>
<accession>A0A5B9DWC6</accession>